<comment type="caution">
    <text evidence="4">Lacks conserved residue(s) required for the propagation of feature annotation.</text>
</comment>
<feature type="active site" description="Proton acceptor" evidence="4">
    <location>
        <position position="210"/>
    </location>
</feature>
<reference evidence="7" key="1">
    <citation type="journal article" date="2019" name="Int. J. Syst. Evol. Microbiol.">
        <title>The Global Catalogue of Microorganisms (GCM) 10K type strain sequencing project: providing services to taxonomists for standard genome sequencing and annotation.</title>
        <authorList>
            <consortium name="The Broad Institute Genomics Platform"/>
            <consortium name="The Broad Institute Genome Sequencing Center for Infectious Disease"/>
            <person name="Wu L."/>
            <person name="Ma J."/>
        </authorList>
    </citation>
    <scope>NUCLEOTIDE SEQUENCE [LARGE SCALE GENOMIC DNA]</scope>
    <source>
        <strain evidence="7">CCUG 48884</strain>
    </source>
</reference>
<sequence length="379" mass="41460">MRMQEGRAALVLTGGGARAAYQVGVLSAIRELRGASPGNPFPILCGTSAGAINAAALASHAVDFNRAVRHIERIWRNLHAEQVYRVDAPALLGSGIHWGSALFGGWLLRQTPRSLLDNAPLRGLLERALDFRAIDQAIKSGALYALSVTASGYSSGQSLAFFQGSLDIHPWRREQRMGVRTELTIEHLMASSALPFVFPAVRIHREWFGDGSMRQLAPVSPAIHLGAERILVVGAGRTAEEGRQRAERYPSPAQIAGHALSSIFLDTLAVDLERLARINDTVSRLEPAQRQFAGIGLRAIETLVIQPSQRLDTIAGRHGHQLPRLLRMVLRGLGTMRREGSTLLSYLLFEPGFTRTLIELGYDDAMARKSELSDFLRIG</sequence>
<dbReference type="InterPro" id="IPR002641">
    <property type="entry name" value="PNPLA_dom"/>
</dbReference>
<dbReference type="InterPro" id="IPR016035">
    <property type="entry name" value="Acyl_Trfase/lysoPLipase"/>
</dbReference>
<dbReference type="Proteomes" id="UP001597158">
    <property type="component" value="Unassembled WGS sequence"/>
</dbReference>
<dbReference type="SUPFAM" id="SSF52151">
    <property type="entry name" value="FabD/lysophospholipase-like"/>
    <property type="match status" value="1"/>
</dbReference>
<dbReference type="InterPro" id="IPR050301">
    <property type="entry name" value="NTE"/>
</dbReference>
<keyword evidence="2 4" id="KW-0442">Lipid degradation</keyword>
<evidence type="ECO:0000256" key="3">
    <source>
        <dbReference type="ARBA" id="ARBA00023098"/>
    </source>
</evidence>
<feature type="active site" description="Nucleophile" evidence="4">
    <location>
        <position position="48"/>
    </location>
</feature>
<keyword evidence="3 4" id="KW-0443">Lipid metabolism</keyword>
<organism evidence="6 7">
    <name type="scientific">Thauera mechernichensis</name>
    <dbReference type="NCBI Taxonomy" id="82788"/>
    <lineage>
        <taxon>Bacteria</taxon>
        <taxon>Pseudomonadati</taxon>
        <taxon>Pseudomonadota</taxon>
        <taxon>Betaproteobacteria</taxon>
        <taxon>Rhodocyclales</taxon>
        <taxon>Zoogloeaceae</taxon>
        <taxon>Thauera</taxon>
    </lineage>
</organism>
<dbReference type="Pfam" id="PF01734">
    <property type="entry name" value="Patatin"/>
    <property type="match status" value="1"/>
</dbReference>
<dbReference type="RefSeq" id="WP_002932365.1">
    <property type="nucleotide sequence ID" value="NZ_JARQZE010000008.1"/>
</dbReference>
<evidence type="ECO:0000256" key="1">
    <source>
        <dbReference type="ARBA" id="ARBA00022801"/>
    </source>
</evidence>
<protein>
    <submittedName>
        <fullName evidence="6">Patatin-like phospholipase family protein</fullName>
    </submittedName>
</protein>
<comment type="caution">
    <text evidence="6">The sequence shown here is derived from an EMBL/GenBank/DDBJ whole genome shotgun (WGS) entry which is preliminary data.</text>
</comment>
<evidence type="ECO:0000313" key="6">
    <source>
        <dbReference type="EMBL" id="MFD1263483.1"/>
    </source>
</evidence>
<dbReference type="Gene3D" id="3.40.1090.10">
    <property type="entry name" value="Cytosolic phospholipase A2 catalytic domain"/>
    <property type="match status" value="1"/>
</dbReference>
<accession>A0ABW3WBU1</accession>
<dbReference type="PANTHER" id="PTHR14226:SF57">
    <property type="entry name" value="BLR7027 PROTEIN"/>
    <property type="match status" value="1"/>
</dbReference>
<dbReference type="PANTHER" id="PTHR14226">
    <property type="entry name" value="NEUROPATHY TARGET ESTERASE/SWISS CHEESE D.MELANOGASTER"/>
    <property type="match status" value="1"/>
</dbReference>
<keyword evidence="7" id="KW-1185">Reference proteome</keyword>
<name>A0ABW3WBU1_9RHOO</name>
<evidence type="ECO:0000313" key="7">
    <source>
        <dbReference type="Proteomes" id="UP001597158"/>
    </source>
</evidence>
<feature type="domain" description="PNPLA" evidence="5">
    <location>
        <begin position="10"/>
        <end position="223"/>
    </location>
</feature>
<dbReference type="EMBL" id="JBHTMC010000014">
    <property type="protein sequence ID" value="MFD1263483.1"/>
    <property type="molecule type" value="Genomic_DNA"/>
</dbReference>
<gene>
    <name evidence="6" type="ORF">ACFQ4M_07785</name>
</gene>
<evidence type="ECO:0000256" key="2">
    <source>
        <dbReference type="ARBA" id="ARBA00022963"/>
    </source>
</evidence>
<keyword evidence="1 4" id="KW-0378">Hydrolase</keyword>
<evidence type="ECO:0000256" key="4">
    <source>
        <dbReference type="PROSITE-ProRule" id="PRU01161"/>
    </source>
</evidence>
<proteinExistence type="predicted"/>
<evidence type="ECO:0000259" key="5">
    <source>
        <dbReference type="PROSITE" id="PS51635"/>
    </source>
</evidence>
<dbReference type="PROSITE" id="PS51635">
    <property type="entry name" value="PNPLA"/>
    <property type="match status" value="1"/>
</dbReference>
<feature type="short sequence motif" description="GXSXG" evidence="4">
    <location>
        <begin position="46"/>
        <end position="50"/>
    </location>
</feature>